<feature type="region of interest" description="Disordered" evidence="1">
    <location>
        <begin position="237"/>
        <end position="265"/>
    </location>
</feature>
<organism evidence="2 3">
    <name type="scientific">Aureobasidium melanogenum (strain CBS 110374)</name>
    <name type="common">Aureobasidium pullulans var. melanogenum</name>
    <dbReference type="NCBI Taxonomy" id="1043003"/>
    <lineage>
        <taxon>Eukaryota</taxon>
        <taxon>Fungi</taxon>
        <taxon>Dikarya</taxon>
        <taxon>Ascomycota</taxon>
        <taxon>Pezizomycotina</taxon>
        <taxon>Dothideomycetes</taxon>
        <taxon>Dothideomycetidae</taxon>
        <taxon>Dothideales</taxon>
        <taxon>Saccotheciaceae</taxon>
        <taxon>Aureobasidium</taxon>
    </lineage>
</organism>
<reference evidence="2 3" key="1">
    <citation type="journal article" date="2014" name="BMC Genomics">
        <title>Genome sequencing of four Aureobasidium pullulans varieties: biotechnological potential, stress tolerance, and description of new species.</title>
        <authorList>
            <person name="Gostin Ar C."/>
            <person name="Ohm R.A."/>
            <person name="Kogej T."/>
            <person name="Sonjak S."/>
            <person name="Turk M."/>
            <person name="Zajc J."/>
            <person name="Zalar P."/>
            <person name="Grube M."/>
            <person name="Sun H."/>
            <person name="Han J."/>
            <person name="Sharma A."/>
            <person name="Chiniquy J."/>
            <person name="Ngan C.Y."/>
            <person name="Lipzen A."/>
            <person name="Barry K."/>
            <person name="Grigoriev I.V."/>
            <person name="Gunde-Cimerman N."/>
        </authorList>
    </citation>
    <scope>NUCLEOTIDE SEQUENCE [LARGE SCALE GENOMIC DNA]</scope>
    <source>
        <strain evidence="2 3">CBS 110374</strain>
    </source>
</reference>
<dbReference type="HOGENOM" id="CLU_300701_0_0_1"/>
<feature type="compositionally biased region" description="Polar residues" evidence="1">
    <location>
        <begin position="694"/>
        <end position="705"/>
    </location>
</feature>
<feature type="region of interest" description="Disordered" evidence="1">
    <location>
        <begin position="93"/>
        <end position="203"/>
    </location>
</feature>
<feature type="region of interest" description="Disordered" evidence="1">
    <location>
        <begin position="795"/>
        <end position="814"/>
    </location>
</feature>
<feature type="compositionally biased region" description="Polar residues" evidence="1">
    <location>
        <begin position="110"/>
        <end position="136"/>
    </location>
</feature>
<feature type="compositionally biased region" description="Basic and acidic residues" evidence="1">
    <location>
        <begin position="552"/>
        <end position="578"/>
    </location>
</feature>
<feature type="compositionally biased region" description="Basic and acidic residues" evidence="1">
    <location>
        <begin position="163"/>
        <end position="181"/>
    </location>
</feature>
<feature type="compositionally biased region" description="Polar residues" evidence="1">
    <location>
        <begin position="614"/>
        <end position="626"/>
    </location>
</feature>
<feature type="compositionally biased region" description="Polar residues" evidence="1">
    <location>
        <begin position="737"/>
        <end position="748"/>
    </location>
</feature>
<keyword evidence="3" id="KW-1185">Reference proteome</keyword>
<dbReference type="AlphaFoldDB" id="A0A074VFR2"/>
<dbReference type="GeneID" id="63916629"/>
<evidence type="ECO:0000256" key="1">
    <source>
        <dbReference type="SAM" id="MobiDB-lite"/>
    </source>
</evidence>
<feature type="region of interest" description="Disordered" evidence="1">
    <location>
        <begin position="873"/>
        <end position="901"/>
    </location>
</feature>
<feature type="region of interest" description="Disordered" evidence="1">
    <location>
        <begin position="1"/>
        <end position="77"/>
    </location>
</feature>
<feature type="compositionally biased region" description="Polar residues" evidence="1">
    <location>
        <begin position="477"/>
        <end position="486"/>
    </location>
</feature>
<feature type="region of interest" description="Disordered" evidence="1">
    <location>
        <begin position="472"/>
        <end position="500"/>
    </location>
</feature>
<dbReference type="STRING" id="1043003.A0A074VFR2"/>
<feature type="compositionally biased region" description="Polar residues" evidence="1">
    <location>
        <begin position="184"/>
        <end position="203"/>
    </location>
</feature>
<evidence type="ECO:0000313" key="2">
    <source>
        <dbReference type="EMBL" id="KEQ59303.1"/>
    </source>
</evidence>
<feature type="region of interest" description="Disordered" evidence="1">
    <location>
        <begin position="372"/>
        <end position="417"/>
    </location>
</feature>
<feature type="compositionally biased region" description="Polar residues" evidence="1">
    <location>
        <begin position="25"/>
        <end position="58"/>
    </location>
</feature>
<feature type="compositionally biased region" description="Low complexity" evidence="1">
    <location>
        <begin position="65"/>
        <end position="74"/>
    </location>
</feature>
<name>A0A074VFR2_AURM1</name>
<dbReference type="EMBL" id="KL584849">
    <property type="protein sequence ID" value="KEQ59303.1"/>
    <property type="molecule type" value="Genomic_DNA"/>
</dbReference>
<gene>
    <name evidence="2" type="ORF">M437DRAFT_57645</name>
</gene>
<feature type="region of interest" description="Disordered" evidence="1">
    <location>
        <begin position="513"/>
        <end position="786"/>
    </location>
</feature>
<feature type="compositionally biased region" description="Basic and acidic residues" evidence="1">
    <location>
        <begin position="890"/>
        <end position="901"/>
    </location>
</feature>
<dbReference type="RefSeq" id="XP_040876326.1">
    <property type="nucleotide sequence ID" value="XM_041023256.1"/>
</dbReference>
<feature type="compositionally biased region" description="Polar residues" evidence="1">
    <location>
        <begin position="660"/>
        <end position="674"/>
    </location>
</feature>
<protein>
    <submittedName>
        <fullName evidence="2">Uncharacterized protein</fullName>
    </submittedName>
</protein>
<feature type="compositionally biased region" description="Polar residues" evidence="1">
    <location>
        <begin position="391"/>
        <end position="402"/>
    </location>
</feature>
<proteinExistence type="predicted"/>
<feature type="compositionally biased region" description="Polar residues" evidence="1">
    <location>
        <begin position="591"/>
        <end position="600"/>
    </location>
</feature>
<evidence type="ECO:0000313" key="3">
    <source>
        <dbReference type="Proteomes" id="UP000030672"/>
    </source>
</evidence>
<dbReference type="Proteomes" id="UP000030672">
    <property type="component" value="Unassembled WGS sequence"/>
</dbReference>
<accession>A0A074VFR2</accession>
<sequence>MTPLADRSVNKQSRIPVGGLESRSRINNENVPPASNRSRLLVHSKSSINLTRSSSPTPTALPDGTRTASRTSTRGHLSAVTSDESLNASFARRQSLHQPSKTILRDKLNYNASGPSPRSTSKSLRQSSQISPATKTKTTEARLAEAGTSHLDRSLSKTPSTPQEREQRALSHERSTPRRENPAPNRTPSTKLRSSSKLPRTSVHNSPVIVSPILDSVSSSVDSPCVVSPVSSLKLAGRTHKVTSSADLNRHPPRSSSLQTPEPRNHDVGLGIGISAGNVLSSVDQEHKYTPAAYSFSRPRAQQTIQTTASTTSLAVPQHSVREDSQKVIAGTPSAKSTPLIVCSSPSLTSRSPVADEILTFAGRRLEKPADLATLDHGSARSSRRKDHFVETSSNGGSTSAVRNLPPRVPSPSEQSKLSPIRLIFGDKDRASEDVFEYTRVKQLSGSLLSSSFVGSTLSISEEADELIFGEGARTPSCRSQTSLTAPTEAEFDLPSPSENGFRVSWPADFGFSPTEVPDSPTVQSSPSVRPKAFSKISEESEQSITELSTKPSDRAGDHNPETVKDSDKSDCGSKKDNSTMPPSRFEGASSDGNTSSRAFATSKPHIDTARLPKTTSRNGAQNSLRARNDRVPSYMLPTPASEARKTSALHPPDVRRKTTSTPNLNTYRASETASPEPPPVPIKDRSVPPGGQTMVSETYSTARSGRSALPPTFSRSMTPIARPSTGHQLPDHGTVKSKSSAKTEASQRASIGHIRISRHSSRPIEISRDGTFPPTRPRSTSKGKSVLNNLKGFLTGKRDVSPTPGCGGRRFSVGSRKSKSVEVEVPDVPAIPTIPTMHTVPNLPELPGMPVVPPKPAPPESKEKTVLVDKNATRETPGDASSHCRTSSKHKDGAIDSKSDADMEKAKCDTVTLMEMGLTLRQEASKEADLVRKERMTSFAQVMLDTVTNAVEAERNMYAAMQAAEQAKLSYMMTQQGVQEMNKLVSTSRQLPLFKKNKQAGHNI</sequence>